<dbReference type="EMBL" id="BX294141">
    <property type="protein sequence ID" value="CAD78294.1"/>
    <property type="molecule type" value="Genomic_DNA"/>
</dbReference>
<name>Q7UGN5_RHOBA</name>
<organism evidence="2 3">
    <name type="scientific">Rhodopirellula baltica (strain DSM 10527 / NCIMB 13988 / SH1)</name>
    <dbReference type="NCBI Taxonomy" id="243090"/>
    <lineage>
        <taxon>Bacteria</taxon>
        <taxon>Pseudomonadati</taxon>
        <taxon>Planctomycetota</taxon>
        <taxon>Planctomycetia</taxon>
        <taxon>Pirellulales</taxon>
        <taxon>Pirellulaceae</taxon>
        <taxon>Rhodopirellula</taxon>
    </lineage>
</organism>
<sequence>MFNVNCKVLQLGQATGFHRSAIAKLQCPLYNLQLPHRAFRSRHIAPDGAGVGNSCAVEQSDTNDRK</sequence>
<reference evidence="2 3" key="1">
    <citation type="journal article" date="2003" name="Proc. Natl. Acad. Sci. U.S.A.">
        <title>Complete genome sequence of the marine planctomycete Pirellula sp. strain 1.</title>
        <authorList>
            <person name="Gloeckner F.O."/>
            <person name="Kube M."/>
            <person name="Bauer M."/>
            <person name="Teeling H."/>
            <person name="Lombardot T."/>
            <person name="Ludwig W."/>
            <person name="Gade D."/>
            <person name="Beck A."/>
            <person name="Borzym K."/>
            <person name="Heitmann K."/>
            <person name="Rabus R."/>
            <person name="Schlesner H."/>
            <person name="Amann R."/>
            <person name="Reinhardt R."/>
        </authorList>
    </citation>
    <scope>NUCLEOTIDE SEQUENCE [LARGE SCALE GENOMIC DNA]</scope>
    <source>
        <strain evidence="3">DSM 10527 / NCIMB 13988 / SH1</strain>
    </source>
</reference>
<evidence type="ECO:0000313" key="3">
    <source>
        <dbReference type="Proteomes" id="UP000001025"/>
    </source>
</evidence>
<dbReference type="AlphaFoldDB" id="Q7UGN5"/>
<dbReference type="HOGENOM" id="CLU_2828337_0_0_0"/>
<feature type="region of interest" description="Disordered" evidence="1">
    <location>
        <begin position="44"/>
        <end position="66"/>
    </location>
</feature>
<dbReference type="InParanoid" id="Q7UGN5"/>
<evidence type="ECO:0000313" key="2">
    <source>
        <dbReference type="EMBL" id="CAD78294.1"/>
    </source>
</evidence>
<accession>Q7UGN5</accession>
<dbReference type="KEGG" id="rba:RB5110"/>
<evidence type="ECO:0000256" key="1">
    <source>
        <dbReference type="SAM" id="MobiDB-lite"/>
    </source>
</evidence>
<dbReference type="Proteomes" id="UP000001025">
    <property type="component" value="Chromosome"/>
</dbReference>
<proteinExistence type="predicted"/>
<dbReference type="EnsemblBacteria" id="CAD78294">
    <property type="protein sequence ID" value="CAD78294"/>
    <property type="gene ID" value="RB5110"/>
</dbReference>
<gene>
    <name evidence="2" type="ordered locus">RB5110</name>
</gene>
<dbReference type="STRING" id="243090.RB5110"/>
<keyword evidence="3" id="KW-1185">Reference proteome</keyword>
<protein>
    <submittedName>
        <fullName evidence="2">Uncharacterized protein</fullName>
    </submittedName>
</protein>